<evidence type="ECO:0008006" key="3">
    <source>
        <dbReference type="Google" id="ProtNLM"/>
    </source>
</evidence>
<dbReference type="PROSITE" id="PS51257">
    <property type="entry name" value="PROKAR_LIPOPROTEIN"/>
    <property type="match status" value="1"/>
</dbReference>
<name>A0A240E5V4_9GAMM</name>
<sequence>MNHRYRQIHIPLICALSLSITACDGKFFNTEKDSKLSAEHVSKLIPARVKDRDSWANDIIQITDELKITQDAQNICTIIAVVDQESNFIADPVVPGLGDKAAKEINQRLEDKLGTKMAGYFETMLKTKPTPEDNYLNQIRKVKTERELDQLYREMFDYYSKQYHVSLLAGAAKLVGQDVAENFNPITTLGSMQVHIHYAKAHKRSFMTINQLRDNLYTQNGGLYYGIHRLMMYPAKYDKPLYRFADYNSGMYSSRNAAFQKMINKLADTKLDLDGDLLLYNKDGDAKLQKSSTEVALIQYFSTDPTAPSARTIRSDLKDEKSQAFEDSVTYQYIVKQYEAKTGQTAPYAVMPKVVISGPKLSRDYNTNWFAERVNGRYTQCMSRAKHLKLT</sequence>
<dbReference type="Proteomes" id="UP000219042">
    <property type="component" value="Unassembled WGS sequence"/>
</dbReference>
<protein>
    <recommendedName>
        <fullName evidence="3">DUF1615 domain-containing protein</fullName>
    </recommendedName>
</protein>
<dbReference type="EMBL" id="OANT01000002">
    <property type="protein sequence ID" value="SNX44138.1"/>
    <property type="molecule type" value="Genomic_DNA"/>
</dbReference>
<dbReference type="AlphaFoldDB" id="A0A240E5V4"/>
<organism evidence="1 2">
    <name type="scientific">Acinetobacter puyangensis</name>
    <dbReference type="NCBI Taxonomy" id="1096779"/>
    <lineage>
        <taxon>Bacteria</taxon>
        <taxon>Pseudomonadati</taxon>
        <taxon>Pseudomonadota</taxon>
        <taxon>Gammaproteobacteria</taxon>
        <taxon>Moraxellales</taxon>
        <taxon>Moraxellaceae</taxon>
        <taxon>Acinetobacter</taxon>
    </lineage>
</organism>
<accession>A0A240E5V4</accession>
<dbReference type="Pfam" id="PF07759">
    <property type="entry name" value="DUF1615"/>
    <property type="match status" value="1"/>
</dbReference>
<dbReference type="OrthoDB" id="596976at2"/>
<evidence type="ECO:0000313" key="1">
    <source>
        <dbReference type="EMBL" id="SNX44138.1"/>
    </source>
</evidence>
<reference evidence="2" key="1">
    <citation type="submission" date="2016-09" db="EMBL/GenBank/DDBJ databases">
        <authorList>
            <person name="Varghese N."/>
            <person name="Submissions S."/>
        </authorList>
    </citation>
    <scope>NUCLEOTIDE SEQUENCE [LARGE SCALE GENOMIC DNA]</scope>
    <source>
        <strain evidence="2">ANC 4466</strain>
    </source>
</reference>
<keyword evidence="2" id="KW-1185">Reference proteome</keyword>
<evidence type="ECO:0000313" key="2">
    <source>
        <dbReference type="Proteomes" id="UP000219042"/>
    </source>
</evidence>
<dbReference type="InterPro" id="IPR011673">
    <property type="entry name" value="DUF1615"/>
</dbReference>
<proteinExistence type="predicted"/>
<dbReference type="RefSeq" id="WP_097078391.1">
    <property type="nucleotide sequence ID" value="NZ_BAABHT010000003.1"/>
</dbReference>
<gene>
    <name evidence="1" type="ORF">SAMN05421731_102297</name>
</gene>